<keyword evidence="5 12" id="KW-0812">Transmembrane</keyword>
<evidence type="ECO:0000256" key="1">
    <source>
        <dbReference type="ARBA" id="ARBA00004651"/>
    </source>
</evidence>
<protein>
    <submittedName>
        <fullName evidence="14">Heavy metal translocating P-type ATPase</fullName>
    </submittedName>
</protein>
<dbReference type="CDD" id="cd00371">
    <property type="entry name" value="HMA"/>
    <property type="match status" value="1"/>
</dbReference>
<proteinExistence type="inferred from homology"/>
<dbReference type="Gene3D" id="3.30.70.100">
    <property type="match status" value="1"/>
</dbReference>
<keyword evidence="3 12" id="KW-1003">Cell membrane</keyword>
<dbReference type="KEGG" id="lrug:AB8B22_03735"/>
<dbReference type="InterPro" id="IPR018303">
    <property type="entry name" value="ATPase_P-typ_P_site"/>
</dbReference>
<dbReference type="Pfam" id="PF00702">
    <property type="entry name" value="Hydrolase"/>
    <property type="match status" value="1"/>
</dbReference>
<feature type="transmembrane region" description="Helical" evidence="12">
    <location>
        <begin position="121"/>
        <end position="140"/>
    </location>
</feature>
<dbReference type="CDD" id="cd07548">
    <property type="entry name" value="P-type_ATPase-Cd_Zn_Co_like"/>
    <property type="match status" value="1"/>
</dbReference>
<keyword evidence="7 12" id="KW-0547">Nucleotide-binding</keyword>
<dbReference type="Gene3D" id="3.40.50.1000">
    <property type="entry name" value="HAD superfamily/HAD-like"/>
    <property type="match status" value="1"/>
</dbReference>
<dbReference type="PRINTS" id="PR00941">
    <property type="entry name" value="CDATPASE"/>
</dbReference>
<dbReference type="Pfam" id="PF00122">
    <property type="entry name" value="E1-E2_ATPase"/>
    <property type="match status" value="1"/>
</dbReference>
<dbReference type="GO" id="GO:0005886">
    <property type="term" value="C:plasma membrane"/>
    <property type="evidence" value="ECO:0007669"/>
    <property type="project" value="UniProtKB-SubCell"/>
</dbReference>
<evidence type="ECO:0000256" key="4">
    <source>
        <dbReference type="ARBA" id="ARBA00022553"/>
    </source>
</evidence>
<dbReference type="SUPFAM" id="SSF81665">
    <property type="entry name" value="Calcium ATPase, transmembrane domain M"/>
    <property type="match status" value="1"/>
</dbReference>
<evidence type="ECO:0000259" key="13">
    <source>
        <dbReference type="PROSITE" id="PS50846"/>
    </source>
</evidence>
<accession>A0AB39VHV7</accession>
<keyword evidence="8 12" id="KW-0067">ATP-binding</keyword>
<organism evidence="14">
    <name type="scientific">Leptotrichia rugosa</name>
    <dbReference type="NCBI Taxonomy" id="3239302"/>
    <lineage>
        <taxon>Bacteria</taxon>
        <taxon>Fusobacteriati</taxon>
        <taxon>Fusobacteriota</taxon>
        <taxon>Fusobacteriia</taxon>
        <taxon>Fusobacteriales</taxon>
        <taxon>Leptotrichiaceae</taxon>
        <taxon>Leptotrichia</taxon>
    </lineage>
</organism>
<keyword evidence="6 12" id="KW-0479">Metal-binding</keyword>
<dbReference type="SUPFAM" id="SSF81653">
    <property type="entry name" value="Calcium ATPase, transduction domain A"/>
    <property type="match status" value="1"/>
</dbReference>
<dbReference type="InterPro" id="IPR036412">
    <property type="entry name" value="HAD-like_sf"/>
</dbReference>
<dbReference type="SFLD" id="SFLDG00002">
    <property type="entry name" value="C1.7:_P-type_atpase_like"/>
    <property type="match status" value="1"/>
</dbReference>
<evidence type="ECO:0000256" key="5">
    <source>
        <dbReference type="ARBA" id="ARBA00022692"/>
    </source>
</evidence>
<dbReference type="InterPro" id="IPR051014">
    <property type="entry name" value="Cation_Transport_ATPase_IB"/>
</dbReference>
<dbReference type="PROSITE" id="PS01047">
    <property type="entry name" value="HMA_1"/>
    <property type="match status" value="1"/>
</dbReference>
<reference evidence="14" key="1">
    <citation type="submission" date="2024-07" db="EMBL/GenBank/DDBJ databases">
        <authorList>
            <person name="Li X.-J."/>
            <person name="Wang X."/>
        </authorList>
    </citation>
    <scope>NUCLEOTIDE SEQUENCE</scope>
    <source>
        <strain evidence="14">HSP-334</strain>
    </source>
</reference>
<dbReference type="InterPro" id="IPR059000">
    <property type="entry name" value="ATPase_P-type_domA"/>
</dbReference>
<dbReference type="NCBIfam" id="TIGR01525">
    <property type="entry name" value="ATPase-IB_hvy"/>
    <property type="match status" value="1"/>
</dbReference>
<dbReference type="SFLD" id="SFLDF00027">
    <property type="entry name" value="p-type_atpase"/>
    <property type="match status" value="1"/>
</dbReference>
<evidence type="ECO:0000256" key="8">
    <source>
        <dbReference type="ARBA" id="ARBA00022840"/>
    </source>
</evidence>
<dbReference type="GO" id="GO:0019829">
    <property type="term" value="F:ATPase-coupled monoatomic cation transmembrane transporter activity"/>
    <property type="evidence" value="ECO:0007669"/>
    <property type="project" value="InterPro"/>
</dbReference>
<dbReference type="PROSITE" id="PS00154">
    <property type="entry name" value="ATPASE_E1_E2"/>
    <property type="match status" value="1"/>
</dbReference>
<evidence type="ECO:0000256" key="12">
    <source>
        <dbReference type="RuleBase" id="RU362081"/>
    </source>
</evidence>
<dbReference type="PRINTS" id="PR00119">
    <property type="entry name" value="CATATPASE"/>
</dbReference>
<evidence type="ECO:0000256" key="9">
    <source>
        <dbReference type="ARBA" id="ARBA00022967"/>
    </source>
</evidence>
<dbReference type="InterPro" id="IPR044492">
    <property type="entry name" value="P_typ_ATPase_HD_dom"/>
</dbReference>
<evidence type="ECO:0000256" key="10">
    <source>
        <dbReference type="ARBA" id="ARBA00022989"/>
    </source>
</evidence>
<dbReference type="SFLD" id="SFLDS00003">
    <property type="entry name" value="Haloacid_Dehalogenase"/>
    <property type="match status" value="1"/>
</dbReference>
<feature type="domain" description="HMA" evidence="13">
    <location>
        <begin position="5"/>
        <end position="70"/>
    </location>
</feature>
<dbReference type="EMBL" id="CP165644">
    <property type="protein sequence ID" value="XDU67536.1"/>
    <property type="molecule type" value="Genomic_DNA"/>
</dbReference>
<dbReference type="PANTHER" id="PTHR48085">
    <property type="entry name" value="CADMIUM/ZINC-TRANSPORTING ATPASE HMA2-RELATED"/>
    <property type="match status" value="1"/>
</dbReference>
<dbReference type="GO" id="GO:0046872">
    <property type="term" value="F:metal ion binding"/>
    <property type="evidence" value="ECO:0007669"/>
    <property type="project" value="UniProtKB-KW"/>
</dbReference>
<dbReference type="NCBIfam" id="TIGR01494">
    <property type="entry name" value="ATPase_P-type"/>
    <property type="match status" value="1"/>
</dbReference>
<dbReference type="GO" id="GO:0015086">
    <property type="term" value="F:cadmium ion transmembrane transporter activity"/>
    <property type="evidence" value="ECO:0007669"/>
    <property type="project" value="TreeGrafter"/>
</dbReference>
<dbReference type="InterPro" id="IPR027256">
    <property type="entry name" value="P-typ_ATPase_IB"/>
</dbReference>
<dbReference type="GO" id="GO:0016887">
    <property type="term" value="F:ATP hydrolysis activity"/>
    <property type="evidence" value="ECO:0007669"/>
    <property type="project" value="InterPro"/>
</dbReference>
<keyword evidence="10 12" id="KW-1133">Transmembrane helix</keyword>
<evidence type="ECO:0000256" key="7">
    <source>
        <dbReference type="ARBA" id="ARBA00022741"/>
    </source>
</evidence>
<dbReference type="InterPro" id="IPR023214">
    <property type="entry name" value="HAD_sf"/>
</dbReference>
<dbReference type="PANTHER" id="PTHR48085:SF5">
    <property type="entry name" value="CADMIUM_ZINC-TRANSPORTING ATPASE HMA4-RELATED"/>
    <property type="match status" value="1"/>
</dbReference>
<dbReference type="InterPro" id="IPR023299">
    <property type="entry name" value="ATPase_P-typ_cyto_dom_N"/>
</dbReference>
<comment type="subcellular location">
    <subcellularLocation>
        <location evidence="1">Cell membrane</location>
        <topology evidence="1">Multi-pass membrane protein</topology>
    </subcellularLocation>
</comment>
<dbReference type="Gene3D" id="2.70.150.10">
    <property type="entry name" value="Calcium-transporting ATPase, cytoplasmic transduction domain A"/>
    <property type="match status" value="1"/>
</dbReference>
<feature type="transmembrane region" description="Helical" evidence="12">
    <location>
        <begin position="98"/>
        <end position="115"/>
    </location>
</feature>
<keyword evidence="4" id="KW-0597">Phosphoprotein</keyword>
<dbReference type="SUPFAM" id="SSF55008">
    <property type="entry name" value="HMA, heavy metal-associated domain"/>
    <property type="match status" value="1"/>
</dbReference>
<gene>
    <name evidence="14" type="ORF">AB8B22_03735</name>
</gene>
<feature type="transmembrane region" description="Helical" evidence="12">
    <location>
        <begin position="324"/>
        <end position="344"/>
    </location>
</feature>
<dbReference type="InterPro" id="IPR036163">
    <property type="entry name" value="HMA_dom_sf"/>
</dbReference>
<name>A0AB39VHV7_9FUSO</name>
<keyword evidence="9" id="KW-1278">Translocase</keyword>
<dbReference type="InterPro" id="IPR008250">
    <property type="entry name" value="ATPase_P-typ_transduc_dom_A_sf"/>
</dbReference>
<dbReference type="AlphaFoldDB" id="A0AB39VHV7"/>
<evidence type="ECO:0000313" key="14">
    <source>
        <dbReference type="EMBL" id="XDU67536.1"/>
    </source>
</evidence>
<evidence type="ECO:0000256" key="6">
    <source>
        <dbReference type="ARBA" id="ARBA00022723"/>
    </source>
</evidence>
<dbReference type="PROSITE" id="PS50846">
    <property type="entry name" value="HMA_2"/>
    <property type="match status" value="1"/>
</dbReference>
<dbReference type="Gene3D" id="3.40.1110.10">
    <property type="entry name" value="Calcium-transporting ATPase, cytoplasmic domain N"/>
    <property type="match status" value="1"/>
</dbReference>
<sequence>MEKNNECTLGIKGLECPHCAAKIEHNLNALDEIKAATVDVLGKKIVINPNKKFSSEDITKLVQKEVDRVEEGVTVLMPNSAIEEDEEIEETEENFKSIRNRFILGAIILAAAIFVPKNLFVPRLILFLISYFTVGYDVLFKAVKNIKKGQIFDENFLMTIATVGAFAIKEFPEAVSVMLFYQIGEMFQDLAVGKSRKSITSLMNIRPDYANLKIEGEIKKVLPKEVKLGDIIVIKPGEKVALDGKITNGSSTFDTSALTGEAIPRTFEIGDEILSGFINTTNLVEIEVTKSFENSTISKILDLVQNASSKKSKTENFITKFARFYTPAVVIIALLIAILPMIFAKDAQFSTWLYRALIFLVVSCPCALVVSIPLGFFGGIGGASKNGILIKGANYLEALNNLETVVFDKTGTLTKGKFKVYEINVQNSKYTKDDLLKYAAIAESFSNHPIAQSIVLEYEKNNKKLEKTDSSEFEFEEIAGHGVKVKYENNEILSGNLKLLKKENIEAAEKDAVGTVVYVAKDREYLGNLIIADEIKEDAKKTVEELNNLGIKNVVMLTGDNRKIGENVASKLNISKVFTDLLPLGKVEKMEEFLKNKSANGKVLFVGDGINDAPVLARADIGVAMGGVGSDAAIEAADMIIMNDEPSKIVTALKIAKKTKKIVWQNIIFALGVKIIILGMGALGFATMWEAVFGDVGVALIAILNATRALTYKEN</sequence>
<evidence type="ECO:0000256" key="3">
    <source>
        <dbReference type="ARBA" id="ARBA00022475"/>
    </source>
</evidence>
<dbReference type="GO" id="GO:0005524">
    <property type="term" value="F:ATP binding"/>
    <property type="evidence" value="ECO:0007669"/>
    <property type="project" value="UniProtKB-UniRule"/>
</dbReference>
<comment type="similarity">
    <text evidence="2 12">Belongs to the cation transport ATPase (P-type) (TC 3.A.3) family. Type IB subfamily.</text>
</comment>
<dbReference type="SUPFAM" id="SSF56784">
    <property type="entry name" value="HAD-like"/>
    <property type="match status" value="1"/>
</dbReference>
<keyword evidence="11 12" id="KW-0472">Membrane</keyword>
<feature type="transmembrane region" description="Helical" evidence="12">
    <location>
        <begin position="663"/>
        <end position="685"/>
    </location>
</feature>
<dbReference type="InterPro" id="IPR006121">
    <property type="entry name" value="HMA_dom"/>
</dbReference>
<dbReference type="Pfam" id="PF00403">
    <property type="entry name" value="HMA"/>
    <property type="match status" value="1"/>
</dbReference>
<dbReference type="InterPro" id="IPR017969">
    <property type="entry name" value="Heavy-metal-associated_CS"/>
</dbReference>
<dbReference type="InterPro" id="IPR001757">
    <property type="entry name" value="P_typ_ATPase"/>
</dbReference>
<evidence type="ECO:0000256" key="2">
    <source>
        <dbReference type="ARBA" id="ARBA00006024"/>
    </source>
</evidence>
<dbReference type="InterPro" id="IPR023298">
    <property type="entry name" value="ATPase_P-typ_TM_dom_sf"/>
</dbReference>
<dbReference type="NCBIfam" id="TIGR01512">
    <property type="entry name" value="ATPase-IB2_Cd"/>
    <property type="match status" value="1"/>
</dbReference>
<dbReference type="RefSeq" id="WP_369711712.1">
    <property type="nucleotide sequence ID" value="NZ_CP165644.1"/>
</dbReference>
<evidence type="ECO:0000256" key="11">
    <source>
        <dbReference type="ARBA" id="ARBA00023136"/>
    </source>
</evidence>
<feature type="transmembrane region" description="Helical" evidence="12">
    <location>
        <begin position="356"/>
        <end position="377"/>
    </location>
</feature>